<evidence type="ECO:0000313" key="4">
    <source>
        <dbReference type="Proteomes" id="UP000193240"/>
    </source>
</evidence>
<dbReference type="Proteomes" id="UP000193240">
    <property type="component" value="Unassembled WGS sequence"/>
</dbReference>
<dbReference type="InterPro" id="IPR019783">
    <property type="entry name" value="SDO1/SBDS_N"/>
</dbReference>
<dbReference type="Gene3D" id="3.30.1250.10">
    <property type="entry name" value="Ribosome maturation protein SBDS, N-terminal domain"/>
    <property type="match status" value="1"/>
</dbReference>
<dbReference type="PANTHER" id="PTHR10927">
    <property type="entry name" value="RIBOSOME MATURATION PROTEIN SBDS"/>
    <property type="match status" value="1"/>
</dbReference>
<feature type="region of interest" description="Disordered" evidence="1">
    <location>
        <begin position="89"/>
        <end position="114"/>
    </location>
</feature>
<dbReference type="InterPro" id="IPR039100">
    <property type="entry name" value="Sdo1/SBDS-like"/>
</dbReference>
<accession>A0A1Y2MA91</accession>
<dbReference type="OMA" id="PEHGKQG"/>
<gene>
    <name evidence="3" type="ORF">B5807_02105</name>
</gene>
<dbReference type="PANTHER" id="PTHR10927:SF2">
    <property type="entry name" value="RESTRICTION OF TELOMERE CAPPING PROTEIN 3"/>
    <property type="match status" value="1"/>
</dbReference>
<organism evidence="3 4">
    <name type="scientific">Epicoccum nigrum</name>
    <name type="common">Soil fungus</name>
    <name type="synonym">Epicoccum purpurascens</name>
    <dbReference type="NCBI Taxonomy" id="105696"/>
    <lineage>
        <taxon>Eukaryota</taxon>
        <taxon>Fungi</taxon>
        <taxon>Dikarya</taxon>
        <taxon>Ascomycota</taxon>
        <taxon>Pezizomycotina</taxon>
        <taxon>Dothideomycetes</taxon>
        <taxon>Pleosporomycetidae</taxon>
        <taxon>Pleosporales</taxon>
        <taxon>Pleosporineae</taxon>
        <taxon>Didymellaceae</taxon>
        <taxon>Epicoccum</taxon>
    </lineage>
</organism>
<sequence>MARGDAAQTKVHYKGKAEDFIVFVDSSEAVQEWKKDSSVPLAQVVSGFKILVTDNHGTQGILNTASKGTLENEFGTSNEDEVIKQILQKGDVQTTQNSERQGDTNDSKGSMLAH</sequence>
<dbReference type="AlphaFoldDB" id="A0A1Y2MA91"/>
<feature type="domain" description="Ribosome maturation protein SDO1/SBDS N-terminal" evidence="2">
    <location>
        <begin position="8"/>
        <end position="100"/>
    </location>
</feature>
<dbReference type="InParanoid" id="A0A1Y2MA91"/>
<protein>
    <recommendedName>
        <fullName evidence="2">Ribosome maturation protein SDO1/SBDS N-terminal domain-containing protein</fullName>
    </recommendedName>
</protein>
<dbReference type="SUPFAM" id="SSF89895">
    <property type="entry name" value="FYSH domain"/>
    <property type="match status" value="1"/>
</dbReference>
<dbReference type="InterPro" id="IPR036786">
    <property type="entry name" value="Ribosome_mat_SBDS_N_sf"/>
</dbReference>
<name>A0A1Y2MA91_EPING</name>
<dbReference type="STRING" id="105696.A0A1Y2MA91"/>
<evidence type="ECO:0000256" key="1">
    <source>
        <dbReference type="SAM" id="MobiDB-lite"/>
    </source>
</evidence>
<evidence type="ECO:0000259" key="2">
    <source>
        <dbReference type="Pfam" id="PF01172"/>
    </source>
</evidence>
<dbReference type="FunCoup" id="A0A1Y2MA91">
    <property type="interactions" value="152"/>
</dbReference>
<dbReference type="Pfam" id="PF01172">
    <property type="entry name" value="SBDS_N"/>
    <property type="match status" value="1"/>
</dbReference>
<reference evidence="3 4" key="1">
    <citation type="journal article" date="2017" name="Genome Announc.">
        <title>Genome sequence of the saprophytic ascomycete Epicoccum nigrum ICMP 19927 strain isolated from New Zealand.</title>
        <authorList>
            <person name="Fokin M."/>
            <person name="Fleetwood D."/>
            <person name="Weir B.S."/>
            <person name="Villas-Boas S.G."/>
        </authorList>
    </citation>
    <scope>NUCLEOTIDE SEQUENCE [LARGE SCALE GENOMIC DNA]</scope>
    <source>
        <strain evidence="3 4">ICMP 19927</strain>
    </source>
</reference>
<evidence type="ECO:0000313" key="3">
    <source>
        <dbReference type="EMBL" id="OSS52932.1"/>
    </source>
</evidence>
<dbReference type="EMBL" id="KZ107839">
    <property type="protein sequence ID" value="OSS52932.1"/>
    <property type="molecule type" value="Genomic_DNA"/>
</dbReference>
<keyword evidence="4" id="KW-1185">Reference proteome</keyword>
<proteinExistence type="predicted"/>